<evidence type="ECO:0000259" key="1">
    <source>
        <dbReference type="Pfam" id="PF24963"/>
    </source>
</evidence>
<dbReference type="Pfam" id="PF24963">
    <property type="entry name" value="DUF7768"/>
    <property type="match status" value="1"/>
</dbReference>
<proteinExistence type="predicted"/>
<dbReference type="GeneID" id="42858740"/>
<reference evidence="2" key="1">
    <citation type="submission" date="2015-02" db="EMBL/GenBank/DDBJ databases">
        <title>A novel member of the family Ruminococcaceae isolated from human feces.</title>
        <authorList>
            <person name="Shkoporov A.N."/>
            <person name="Chaplin A.V."/>
            <person name="Motuzova O.V."/>
            <person name="Kafarskaia L.I."/>
            <person name="Khokhlova E.V."/>
            <person name="Efimov B.A."/>
        </authorList>
    </citation>
    <scope>NUCLEOTIDE SEQUENCE [LARGE SCALE GENOMIC DNA]</scope>
    <source>
        <strain evidence="2">585-1</strain>
    </source>
</reference>
<sequence>MEKAFAYICAAQDAAPRLLRRYCHKVYELGYVPICPKLSLPQYLSEDVPEEQRAMSQISQQLLRRCRMLVVCGGEITAAMAGEIGAAEKLKLICTTLDGLAKIKEQNE</sequence>
<keyword evidence="3" id="KW-1185">Reference proteome</keyword>
<dbReference type="InterPro" id="IPR056670">
    <property type="entry name" value="DUF7768"/>
</dbReference>
<evidence type="ECO:0000313" key="2">
    <source>
        <dbReference type="EMBL" id="KJF38178.1"/>
    </source>
</evidence>
<evidence type="ECO:0000313" key="3">
    <source>
        <dbReference type="Proteomes" id="UP000032483"/>
    </source>
</evidence>
<accession>A0A0D8IXA2</accession>
<gene>
    <name evidence="2" type="ORF">TQ39_19655</name>
</gene>
<dbReference type="Proteomes" id="UP000032483">
    <property type="component" value="Unassembled WGS sequence"/>
</dbReference>
<name>A0A0D8IXA2_9FIRM</name>
<feature type="domain" description="DUF7768" evidence="1">
    <location>
        <begin position="17"/>
        <end position="92"/>
    </location>
</feature>
<dbReference type="RefSeq" id="WP_050006777.1">
    <property type="nucleotide sequence ID" value="NZ_DAWBJP010000112.1"/>
</dbReference>
<comment type="caution">
    <text evidence="2">The sequence shown here is derived from an EMBL/GenBank/DDBJ whole genome shotgun (WGS) entry which is preliminary data.</text>
</comment>
<organism evidence="2 3">
    <name type="scientific">Ruthenibacterium lactatiformans</name>
    <dbReference type="NCBI Taxonomy" id="1550024"/>
    <lineage>
        <taxon>Bacteria</taxon>
        <taxon>Bacillati</taxon>
        <taxon>Bacillota</taxon>
        <taxon>Clostridia</taxon>
        <taxon>Eubacteriales</taxon>
        <taxon>Oscillospiraceae</taxon>
        <taxon>Ruthenibacterium</taxon>
    </lineage>
</organism>
<protein>
    <recommendedName>
        <fullName evidence="1">DUF7768 domain-containing protein</fullName>
    </recommendedName>
</protein>
<dbReference type="EMBL" id="JXXK01000072">
    <property type="protein sequence ID" value="KJF38178.1"/>
    <property type="molecule type" value="Genomic_DNA"/>
</dbReference>
<dbReference type="AlphaFoldDB" id="A0A0D8IXA2"/>